<dbReference type="Proteomes" id="UP000694005">
    <property type="component" value="Chromosome A09"/>
</dbReference>
<dbReference type="PANTHER" id="PTHR37227:SF2">
    <property type="entry name" value="OS01G0219000 PROTEIN"/>
    <property type="match status" value="1"/>
</dbReference>
<organism evidence="1 2">
    <name type="scientific">Brassica campestris</name>
    <name type="common">Field mustard</name>
    <dbReference type="NCBI Taxonomy" id="3711"/>
    <lineage>
        <taxon>Eukaryota</taxon>
        <taxon>Viridiplantae</taxon>
        <taxon>Streptophyta</taxon>
        <taxon>Embryophyta</taxon>
        <taxon>Tracheophyta</taxon>
        <taxon>Spermatophyta</taxon>
        <taxon>Magnoliopsida</taxon>
        <taxon>eudicotyledons</taxon>
        <taxon>Gunneridae</taxon>
        <taxon>Pentapetalae</taxon>
        <taxon>rosids</taxon>
        <taxon>malvids</taxon>
        <taxon>Brassicales</taxon>
        <taxon>Brassicaceae</taxon>
        <taxon>Brassiceae</taxon>
        <taxon>Brassica</taxon>
    </lineage>
</organism>
<gene>
    <name evidence="1" type="ORF">BRAPAZ1V2_A09P26880.2</name>
</gene>
<name>A0A8D9CR39_BRACM</name>
<evidence type="ECO:0000313" key="1">
    <source>
        <dbReference type="EMBL" id="CAG7862221.1"/>
    </source>
</evidence>
<dbReference type="EMBL" id="LS974625">
    <property type="protein sequence ID" value="CAG7862221.1"/>
    <property type="molecule type" value="Genomic_DNA"/>
</dbReference>
<reference evidence="1 2" key="1">
    <citation type="submission" date="2021-07" db="EMBL/GenBank/DDBJ databases">
        <authorList>
            <consortium name="Genoscope - CEA"/>
            <person name="William W."/>
        </authorList>
    </citation>
    <scope>NUCLEOTIDE SEQUENCE [LARGE SCALE GENOMIC DNA]</scope>
</reference>
<accession>A0A8D9CR39</accession>
<dbReference type="AlphaFoldDB" id="A0A8D9CR39"/>
<proteinExistence type="predicted"/>
<evidence type="ECO:0000313" key="2">
    <source>
        <dbReference type="Proteomes" id="UP000694005"/>
    </source>
</evidence>
<dbReference type="PANTHER" id="PTHR37227">
    <property type="entry name" value="OS01G0219000 PROTEIN"/>
    <property type="match status" value="1"/>
</dbReference>
<sequence>MPEVPFFGNTIEPSLQDKTCNIYSAKLISNNKSSILLVYVQLHVSPERSNLVLRLLIGQDIIPERVIILDSIQSHNLTRRNIGC</sequence>
<dbReference type="Gramene" id="A09p26880.2_BraZ1">
    <property type="protein sequence ID" value="A09p26880.2_BraZ1.CDS"/>
    <property type="gene ID" value="A09g26880.2_BraZ1"/>
</dbReference>
<protein>
    <submittedName>
        <fullName evidence="1">Uncharacterized protein</fullName>
    </submittedName>
</protein>